<dbReference type="CDD" id="cd06423">
    <property type="entry name" value="CESA_like"/>
    <property type="match status" value="1"/>
</dbReference>
<evidence type="ECO:0000256" key="5">
    <source>
        <dbReference type="ARBA" id="ARBA00022676"/>
    </source>
</evidence>
<comment type="subcellular location">
    <subcellularLocation>
        <location evidence="1">Cell membrane</location>
    </subcellularLocation>
</comment>
<feature type="transmembrane region" description="Helical" evidence="9">
    <location>
        <begin position="433"/>
        <end position="452"/>
    </location>
</feature>
<keyword evidence="6 11" id="KW-0808">Transferase</keyword>
<evidence type="ECO:0000256" key="7">
    <source>
        <dbReference type="ARBA" id="ARBA00023136"/>
    </source>
</evidence>
<proteinExistence type="inferred from homology"/>
<evidence type="ECO:0000256" key="4">
    <source>
        <dbReference type="ARBA" id="ARBA00022475"/>
    </source>
</evidence>
<comment type="similarity">
    <text evidence="2">Belongs to the NodC/HAS family.</text>
</comment>
<dbReference type="PANTHER" id="PTHR22913:SF12">
    <property type="entry name" value="MANNURONAN SYNTHASE"/>
    <property type="match status" value="1"/>
</dbReference>
<dbReference type="EMBL" id="PXOT01000025">
    <property type="protein sequence ID" value="PSG88008.1"/>
    <property type="molecule type" value="Genomic_DNA"/>
</dbReference>
<dbReference type="InterPro" id="IPR001173">
    <property type="entry name" value="Glyco_trans_2-like"/>
</dbReference>
<feature type="transmembrane region" description="Helical" evidence="9">
    <location>
        <begin position="33"/>
        <end position="54"/>
    </location>
</feature>
<feature type="transmembrane region" description="Helical" evidence="9">
    <location>
        <begin position="371"/>
        <end position="393"/>
    </location>
</feature>
<feature type="transmembrane region" description="Helical" evidence="9">
    <location>
        <begin position="66"/>
        <end position="89"/>
    </location>
</feature>
<keyword evidence="5" id="KW-0328">Glycosyltransferase</keyword>
<feature type="domain" description="Glycosyltransferase 2-like" evidence="10">
    <location>
        <begin position="112"/>
        <end position="279"/>
    </location>
</feature>
<evidence type="ECO:0000256" key="1">
    <source>
        <dbReference type="ARBA" id="ARBA00004236"/>
    </source>
</evidence>
<dbReference type="InterPro" id="IPR029044">
    <property type="entry name" value="Nucleotide-diphossugar_trans"/>
</dbReference>
<keyword evidence="4" id="KW-1003">Cell membrane</keyword>
<keyword evidence="9" id="KW-0812">Transmembrane</keyword>
<feature type="transmembrane region" description="Helical" evidence="9">
    <location>
        <begin position="399"/>
        <end position="421"/>
    </location>
</feature>
<comment type="caution">
    <text evidence="11">The sequence shown here is derived from an EMBL/GenBank/DDBJ whole genome shotgun (WGS) entry which is preliminary data.</text>
</comment>
<evidence type="ECO:0000313" key="11">
    <source>
        <dbReference type="EMBL" id="PSG88008.1"/>
    </source>
</evidence>
<reference evidence="11 12" key="1">
    <citation type="submission" date="2018-03" db="EMBL/GenBank/DDBJ databases">
        <title>Mesoflavibacter sp. HG37 and Mesoflavibacter sp. HG96 sp.nov., two marine bacteria isolated from seawater of Western Pacific Ocean.</title>
        <authorList>
            <person name="Cheng H."/>
            <person name="Wu Y.-H."/>
            <person name="Guo L.-L."/>
            <person name="Xu X.-W."/>
        </authorList>
    </citation>
    <scope>NUCLEOTIDE SEQUENCE [LARGE SCALE GENOMIC DNA]</scope>
    <source>
        <strain evidence="11 12">KCTC 42117</strain>
    </source>
</reference>
<keyword evidence="9" id="KW-1133">Transmembrane helix</keyword>
<dbReference type="AlphaFoldDB" id="A0A2T1N818"/>
<organism evidence="11 12">
    <name type="scientific">Mesoflavibacter zeaxanthinifaciens subsp. sabulilitoris</name>
    <dbReference type="NCBI Taxonomy" id="1520893"/>
    <lineage>
        <taxon>Bacteria</taxon>
        <taxon>Pseudomonadati</taxon>
        <taxon>Bacteroidota</taxon>
        <taxon>Flavobacteriia</taxon>
        <taxon>Flavobacteriales</taxon>
        <taxon>Flavobacteriaceae</taxon>
        <taxon>Mesoflavibacter</taxon>
    </lineage>
</organism>
<dbReference type="Gene3D" id="3.90.550.10">
    <property type="entry name" value="Spore Coat Polysaccharide Biosynthesis Protein SpsA, Chain A"/>
    <property type="match status" value="1"/>
</dbReference>
<dbReference type="GO" id="GO:0030213">
    <property type="term" value="P:hyaluronan biosynthetic process"/>
    <property type="evidence" value="ECO:0007669"/>
    <property type="project" value="TreeGrafter"/>
</dbReference>
<gene>
    <name evidence="11" type="ORF">C7H61_11825</name>
</gene>
<evidence type="ECO:0000256" key="9">
    <source>
        <dbReference type="SAM" id="Phobius"/>
    </source>
</evidence>
<sequence>MHNSTLNQNKFFKSIKKLLSTSKTKTENTQNRAILISSFIFIAFGLYLLSIFYADLETFNNNRKESLLGLCFLIIATSLFIYKAFFFIYTTYNYFKYKPIASVKDQSLPTCTVIIPAYNEGKQVYDTLISISKSDYPKNKLQLIAIDDGSLDYTWSWIKKAKEELKDELEIFKQPKNQGKRHALYRGFNLGKGDVFVTIDSDSIVTKDTLRNLVSPFSKDENCAAVAGNIRVLNNKKRIIPKMLDVSFVMSFEFVRSAESNLNTVLCTPGALAAYKKDAVLACLEQWINQKFMGKPSDIGEDRALTNMILKQGKNVLFQRNAIAYTNVPEEYPGLYKMFIRWSRSNVRENLEMSKYVFTNFRKNNKLGARLLFISQFSNLLLSYPFVLFMLFFVMIHPLLFLGTTLFSILIISSFSLLFFFTRYKSLQGFWAFTYSIMYTFALFWITPYAIATARKPGWLTR</sequence>
<protein>
    <recommendedName>
        <fullName evidence="3">N-acetylglucosaminyltransferase</fullName>
    </recommendedName>
    <alternativeName>
        <fullName evidence="8">Nodulation protein C</fullName>
    </alternativeName>
</protein>
<accession>A0A2T1N818</accession>
<evidence type="ECO:0000313" key="12">
    <source>
        <dbReference type="Proteomes" id="UP000238430"/>
    </source>
</evidence>
<dbReference type="GO" id="GO:0050501">
    <property type="term" value="F:hyaluronan synthase activity"/>
    <property type="evidence" value="ECO:0007669"/>
    <property type="project" value="TreeGrafter"/>
</dbReference>
<name>A0A2T1N818_9FLAO</name>
<dbReference type="SUPFAM" id="SSF53448">
    <property type="entry name" value="Nucleotide-diphospho-sugar transferases"/>
    <property type="match status" value="1"/>
</dbReference>
<dbReference type="GO" id="GO:0005886">
    <property type="term" value="C:plasma membrane"/>
    <property type="evidence" value="ECO:0007669"/>
    <property type="project" value="UniProtKB-SubCell"/>
</dbReference>
<dbReference type="Pfam" id="PF00535">
    <property type="entry name" value="Glycos_transf_2"/>
    <property type="match status" value="1"/>
</dbReference>
<dbReference type="OrthoDB" id="9766971at2"/>
<evidence type="ECO:0000256" key="2">
    <source>
        <dbReference type="ARBA" id="ARBA00006782"/>
    </source>
</evidence>
<keyword evidence="7 9" id="KW-0472">Membrane</keyword>
<evidence type="ECO:0000259" key="10">
    <source>
        <dbReference type="Pfam" id="PF00535"/>
    </source>
</evidence>
<evidence type="ECO:0000256" key="8">
    <source>
        <dbReference type="ARBA" id="ARBA00032978"/>
    </source>
</evidence>
<dbReference type="GO" id="GO:0085029">
    <property type="term" value="P:extracellular matrix assembly"/>
    <property type="evidence" value="ECO:0007669"/>
    <property type="project" value="TreeGrafter"/>
</dbReference>
<evidence type="ECO:0000256" key="3">
    <source>
        <dbReference type="ARBA" id="ARBA00016636"/>
    </source>
</evidence>
<dbReference type="PANTHER" id="PTHR22913">
    <property type="entry name" value="HYALURONAN SYNTHASE"/>
    <property type="match status" value="1"/>
</dbReference>
<keyword evidence="12" id="KW-1185">Reference proteome</keyword>
<evidence type="ECO:0000256" key="6">
    <source>
        <dbReference type="ARBA" id="ARBA00022679"/>
    </source>
</evidence>
<dbReference type="Proteomes" id="UP000238430">
    <property type="component" value="Unassembled WGS sequence"/>
</dbReference>